<proteinExistence type="predicted"/>
<keyword evidence="2" id="KW-1185">Reference proteome</keyword>
<gene>
    <name evidence="1" type="ORF">BT96DRAFT_990653</name>
</gene>
<organism evidence="1 2">
    <name type="scientific">Gymnopus androsaceus JB14</name>
    <dbReference type="NCBI Taxonomy" id="1447944"/>
    <lineage>
        <taxon>Eukaryota</taxon>
        <taxon>Fungi</taxon>
        <taxon>Dikarya</taxon>
        <taxon>Basidiomycota</taxon>
        <taxon>Agaricomycotina</taxon>
        <taxon>Agaricomycetes</taxon>
        <taxon>Agaricomycetidae</taxon>
        <taxon>Agaricales</taxon>
        <taxon>Marasmiineae</taxon>
        <taxon>Omphalotaceae</taxon>
        <taxon>Gymnopus</taxon>
    </lineage>
</organism>
<accession>A0A6A4I2A2</accession>
<dbReference type="EMBL" id="ML769429">
    <property type="protein sequence ID" value="KAE9403014.1"/>
    <property type="molecule type" value="Genomic_DNA"/>
</dbReference>
<protein>
    <submittedName>
        <fullName evidence="1">Uncharacterized protein</fullName>
    </submittedName>
</protein>
<sequence>MTNHDLDRSKVRFQTTSLRIEAKMANLPQRACYSFASTLKLIKTTVASPKSSTCWPSPPSPPATRITSLCWSKATNLNRVRHAFQFQLLHCNLPRPYRWILLSNVRAVPVPGVDASKPAPETSAHTSTGHAFVSFRTQADIKSDTNYHPDAAKLCDCTTKEKETVVKEIEKYISADEKFGPKSLSIDLVARREQELRD</sequence>
<dbReference type="AlphaFoldDB" id="A0A6A4I2A2"/>
<reference evidence="1" key="1">
    <citation type="journal article" date="2019" name="Environ. Microbiol.">
        <title>Fungal ecological strategies reflected in gene transcription - a case study of two litter decomposers.</title>
        <authorList>
            <person name="Barbi F."/>
            <person name="Kohler A."/>
            <person name="Barry K."/>
            <person name="Baskaran P."/>
            <person name="Daum C."/>
            <person name="Fauchery L."/>
            <person name="Ihrmark K."/>
            <person name="Kuo A."/>
            <person name="LaButti K."/>
            <person name="Lipzen A."/>
            <person name="Morin E."/>
            <person name="Grigoriev I.V."/>
            <person name="Henrissat B."/>
            <person name="Lindahl B."/>
            <person name="Martin F."/>
        </authorList>
    </citation>
    <scope>NUCLEOTIDE SEQUENCE</scope>
    <source>
        <strain evidence="1">JB14</strain>
    </source>
</reference>
<name>A0A6A4I2A2_9AGAR</name>
<evidence type="ECO:0000313" key="2">
    <source>
        <dbReference type="Proteomes" id="UP000799118"/>
    </source>
</evidence>
<evidence type="ECO:0000313" key="1">
    <source>
        <dbReference type="EMBL" id="KAE9403014.1"/>
    </source>
</evidence>
<dbReference type="Proteomes" id="UP000799118">
    <property type="component" value="Unassembled WGS sequence"/>
</dbReference>